<organism evidence="3 4">
    <name type="scientific">Roridomyces roridus</name>
    <dbReference type="NCBI Taxonomy" id="1738132"/>
    <lineage>
        <taxon>Eukaryota</taxon>
        <taxon>Fungi</taxon>
        <taxon>Dikarya</taxon>
        <taxon>Basidiomycota</taxon>
        <taxon>Agaricomycotina</taxon>
        <taxon>Agaricomycetes</taxon>
        <taxon>Agaricomycetidae</taxon>
        <taxon>Agaricales</taxon>
        <taxon>Marasmiineae</taxon>
        <taxon>Mycenaceae</taxon>
        <taxon>Roridomyces</taxon>
    </lineage>
</organism>
<gene>
    <name evidence="3" type="ORF">FB45DRAFT_905802</name>
</gene>
<evidence type="ECO:0000313" key="4">
    <source>
        <dbReference type="Proteomes" id="UP001221142"/>
    </source>
</evidence>
<dbReference type="Proteomes" id="UP001221142">
    <property type="component" value="Unassembled WGS sequence"/>
</dbReference>
<reference evidence="3" key="1">
    <citation type="submission" date="2023-03" db="EMBL/GenBank/DDBJ databases">
        <title>Massive genome expansion in bonnet fungi (Mycena s.s.) driven by repeated elements and novel gene families across ecological guilds.</title>
        <authorList>
            <consortium name="Lawrence Berkeley National Laboratory"/>
            <person name="Harder C.B."/>
            <person name="Miyauchi S."/>
            <person name="Viragh M."/>
            <person name="Kuo A."/>
            <person name="Thoen E."/>
            <person name="Andreopoulos B."/>
            <person name="Lu D."/>
            <person name="Skrede I."/>
            <person name="Drula E."/>
            <person name="Henrissat B."/>
            <person name="Morin E."/>
            <person name="Kohler A."/>
            <person name="Barry K."/>
            <person name="LaButti K."/>
            <person name="Morin E."/>
            <person name="Salamov A."/>
            <person name="Lipzen A."/>
            <person name="Mereny Z."/>
            <person name="Hegedus B."/>
            <person name="Baldrian P."/>
            <person name="Stursova M."/>
            <person name="Weitz H."/>
            <person name="Taylor A."/>
            <person name="Grigoriev I.V."/>
            <person name="Nagy L.G."/>
            <person name="Martin F."/>
            <person name="Kauserud H."/>
        </authorList>
    </citation>
    <scope>NUCLEOTIDE SEQUENCE</scope>
    <source>
        <strain evidence="3">9284</strain>
    </source>
</reference>
<feature type="non-terminal residue" evidence="3">
    <location>
        <position position="123"/>
    </location>
</feature>
<comment type="caution">
    <text evidence="3">The sequence shown here is derived from an EMBL/GenBank/DDBJ whole genome shotgun (WGS) entry which is preliminary data.</text>
</comment>
<dbReference type="EMBL" id="JARKIF010000005">
    <property type="protein sequence ID" value="KAJ7639500.1"/>
    <property type="molecule type" value="Genomic_DNA"/>
</dbReference>
<keyword evidence="1" id="KW-1133">Transmembrane helix</keyword>
<keyword evidence="4" id="KW-1185">Reference proteome</keyword>
<keyword evidence="2" id="KW-0732">Signal</keyword>
<evidence type="ECO:0000313" key="3">
    <source>
        <dbReference type="EMBL" id="KAJ7639500.1"/>
    </source>
</evidence>
<sequence>MRCLLLPALACLPSWTLAPTDGPFKTHAISPSPPPHIPPARLIPPTRVRFTYRPPKNHTPHTSVSLFVSWSFFPAVPSFFILLSMPFDLLACFIFFCSFAPRRCGTSFIRFLDVHAWDIRIFI</sequence>
<protein>
    <submittedName>
        <fullName evidence="3">Uncharacterized protein</fullName>
    </submittedName>
</protein>
<name>A0AAD7C5X2_9AGAR</name>
<keyword evidence="1" id="KW-0472">Membrane</keyword>
<keyword evidence="1" id="KW-0812">Transmembrane</keyword>
<feature type="transmembrane region" description="Helical" evidence="1">
    <location>
        <begin position="79"/>
        <end position="100"/>
    </location>
</feature>
<evidence type="ECO:0000256" key="1">
    <source>
        <dbReference type="SAM" id="Phobius"/>
    </source>
</evidence>
<feature type="signal peptide" evidence="2">
    <location>
        <begin position="1"/>
        <end position="18"/>
    </location>
</feature>
<proteinExistence type="predicted"/>
<feature type="chain" id="PRO_5042197524" evidence="2">
    <location>
        <begin position="19"/>
        <end position="123"/>
    </location>
</feature>
<dbReference type="AlphaFoldDB" id="A0AAD7C5X2"/>
<evidence type="ECO:0000256" key="2">
    <source>
        <dbReference type="SAM" id="SignalP"/>
    </source>
</evidence>
<accession>A0AAD7C5X2</accession>